<dbReference type="Proteomes" id="UP001057402">
    <property type="component" value="Chromosome 11"/>
</dbReference>
<gene>
    <name evidence="1" type="ORF">MLD38_037572</name>
</gene>
<evidence type="ECO:0000313" key="2">
    <source>
        <dbReference type="Proteomes" id="UP001057402"/>
    </source>
</evidence>
<reference evidence="2" key="1">
    <citation type="journal article" date="2023" name="Front. Plant Sci.">
        <title>Chromosomal-level genome assembly of Melastoma candidum provides insights into trichome evolution.</title>
        <authorList>
            <person name="Zhong Y."/>
            <person name="Wu W."/>
            <person name="Sun C."/>
            <person name="Zou P."/>
            <person name="Liu Y."/>
            <person name="Dai S."/>
            <person name="Zhou R."/>
        </authorList>
    </citation>
    <scope>NUCLEOTIDE SEQUENCE [LARGE SCALE GENOMIC DNA]</scope>
</reference>
<comment type="caution">
    <text evidence="1">The sequence shown here is derived from an EMBL/GenBank/DDBJ whole genome shotgun (WGS) entry which is preliminary data.</text>
</comment>
<dbReference type="EMBL" id="CM042890">
    <property type="protein sequence ID" value="KAI4312778.1"/>
    <property type="molecule type" value="Genomic_DNA"/>
</dbReference>
<protein>
    <submittedName>
        <fullName evidence="1">Uncharacterized protein</fullName>
    </submittedName>
</protein>
<name>A0ACB9LNG2_9MYRT</name>
<organism evidence="1 2">
    <name type="scientific">Melastoma candidum</name>
    <dbReference type="NCBI Taxonomy" id="119954"/>
    <lineage>
        <taxon>Eukaryota</taxon>
        <taxon>Viridiplantae</taxon>
        <taxon>Streptophyta</taxon>
        <taxon>Embryophyta</taxon>
        <taxon>Tracheophyta</taxon>
        <taxon>Spermatophyta</taxon>
        <taxon>Magnoliopsida</taxon>
        <taxon>eudicotyledons</taxon>
        <taxon>Gunneridae</taxon>
        <taxon>Pentapetalae</taxon>
        <taxon>rosids</taxon>
        <taxon>malvids</taxon>
        <taxon>Myrtales</taxon>
        <taxon>Melastomataceae</taxon>
        <taxon>Melastomatoideae</taxon>
        <taxon>Melastomateae</taxon>
        <taxon>Melastoma</taxon>
    </lineage>
</organism>
<accession>A0ACB9LNG2</accession>
<evidence type="ECO:0000313" key="1">
    <source>
        <dbReference type="EMBL" id="KAI4312778.1"/>
    </source>
</evidence>
<sequence length="227" mass="25032">MAHFSRTPFNSLSGVSASRSDGSGASTASSFSKLVHQRRMVFLKNGNTRPDNELAAAISSFNKAMGEILEGLKEKIDQYPPEELKVLTPQKLFLNEVDSIRCLISEASRRLRDSPAMKKAEEERKIRNLMSMRICAFGHETLVPCLPHSVGHYSSLYNLTRGNLRASTMGPEILVITGQVSQLISDTVCGFVGLINASTASIHRIQRMKHGMHKSYGTSGQSLFSWS</sequence>
<keyword evidence="2" id="KW-1185">Reference proteome</keyword>
<proteinExistence type="predicted"/>